<keyword evidence="5" id="KW-0472">Membrane</keyword>
<feature type="transmembrane region" description="Helical" evidence="5">
    <location>
        <begin position="295"/>
        <end position="316"/>
    </location>
</feature>
<dbReference type="InterPro" id="IPR004089">
    <property type="entry name" value="MCPsignal_dom"/>
</dbReference>
<dbReference type="PROSITE" id="PS50885">
    <property type="entry name" value="HAMP"/>
    <property type="match status" value="1"/>
</dbReference>
<dbReference type="SUPFAM" id="SSF58104">
    <property type="entry name" value="Methyl-accepting chemotaxis protein (MCP) signaling domain"/>
    <property type="match status" value="1"/>
</dbReference>
<dbReference type="CDD" id="cd06225">
    <property type="entry name" value="HAMP"/>
    <property type="match status" value="1"/>
</dbReference>
<keyword evidence="2 4" id="KW-0807">Transducer</keyword>
<keyword evidence="5" id="KW-1133">Transmembrane helix</keyword>
<dbReference type="FunFam" id="1.10.287.950:FF:000001">
    <property type="entry name" value="Methyl-accepting chemotaxis sensory transducer"/>
    <property type="match status" value="1"/>
</dbReference>
<accession>A0AAW7XIC3</accession>
<evidence type="ECO:0000313" key="9">
    <source>
        <dbReference type="Proteomes" id="UP001169862"/>
    </source>
</evidence>
<dbReference type="Gene3D" id="6.10.340.10">
    <property type="match status" value="1"/>
</dbReference>
<reference evidence="8" key="1">
    <citation type="submission" date="2023-07" db="EMBL/GenBank/DDBJ databases">
        <title>Genome content predicts the carbon catabolic preferences of heterotrophic bacteria.</title>
        <authorList>
            <person name="Gralka M."/>
        </authorList>
    </citation>
    <scope>NUCLEOTIDE SEQUENCE</scope>
    <source>
        <strain evidence="8">I2M16</strain>
    </source>
</reference>
<dbReference type="GO" id="GO:0007165">
    <property type="term" value="P:signal transduction"/>
    <property type="evidence" value="ECO:0007669"/>
    <property type="project" value="UniProtKB-KW"/>
</dbReference>
<evidence type="ECO:0000256" key="1">
    <source>
        <dbReference type="ARBA" id="ARBA00004370"/>
    </source>
</evidence>
<evidence type="ECO:0000256" key="4">
    <source>
        <dbReference type="PROSITE-ProRule" id="PRU00284"/>
    </source>
</evidence>
<name>A0AAW7XIC3_9GAMM</name>
<comment type="caution">
    <text evidence="8">The sequence shown here is derived from an EMBL/GenBank/DDBJ whole genome shotgun (WGS) entry which is preliminary data.</text>
</comment>
<evidence type="ECO:0000259" key="7">
    <source>
        <dbReference type="PROSITE" id="PS50885"/>
    </source>
</evidence>
<dbReference type="Proteomes" id="UP001169862">
    <property type="component" value="Unassembled WGS sequence"/>
</dbReference>
<protein>
    <submittedName>
        <fullName evidence="8">Methyl-accepting chemotaxis protein</fullName>
    </submittedName>
</protein>
<dbReference type="CDD" id="cd11386">
    <property type="entry name" value="MCP_signal"/>
    <property type="match status" value="1"/>
</dbReference>
<feature type="transmembrane region" description="Helical" evidence="5">
    <location>
        <begin position="15"/>
        <end position="35"/>
    </location>
</feature>
<dbReference type="InterPro" id="IPR003660">
    <property type="entry name" value="HAMP_dom"/>
</dbReference>
<gene>
    <name evidence="8" type="ORF">Q4490_07875</name>
</gene>
<feature type="domain" description="Methyl-accepting transducer" evidence="6">
    <location>
        <begin position="377"/>
        <end position="613"/>
    </location>
</feature>
<dbReference type="GO" id="GO:0006935">
    <property type="term" value="P:chemotaxis"/>
    <property type="evidence" value="ECO:0007669"/>
    <property type="project" value="UniProtKB-ARBA"/>
</dbReference>
<keyword evidence="5" id="KW-0812">Transmembrane</keyword>
<dbReference type="PANTHER" id="PTHR32089:SF120">
    <property type="entry name" value="METHYL-ACCEPTING CHEMOTAXIS PROTEIN TLPQ"/>
    <property type="match status" value="1"/>
</dbReference>
<evidence type="ECO:0000256" key="5">
    <source>
        <dbReference type="SAM" id="Phobius"/>
    </source>
</evidence>
<dbReference type="SMART" id="SM00304">
    <property type="entry name" value="HAMP"/>
    <property type="match status" value="1"/>
</dbReference>
<dbReference type="Pfam" id="PF00015">
    <property type="entry name" value="MCPsignal"/>
    <property type="match status" value="1"/>
</dbReference>
<dbReference type="AlphaFoldDB" id="A0AAW7XIC3"/>
<feature type="domain" description="HAMP" evidence="7">
    <location>
        <begin position="318"/>
        <end position="372"/>
    </location>
</feature>
<evidence type="ECO:0000313" key="8">
    <source>
        <dbReference type="EMBL" id="MDO6453481.1"/>
    </source>
</evidence>
<dbReference type="RefSeq" id="WP_303549762.1">
    <property type="nucleotide sequence ID" value="NZ_JAUOPG010000004.1"/>
</dbReference>
<dbReference type="PANTHER" id="PTHR32089">
    <property type="entry name" value="METHYL-ACCEPTING CHEMOTAXIS PROTEIN MCPB"/>
    <property type="match status" value="1"/>
</dbReference>
<dbReference type="EMBL" id="JAUOPG010000004">
    <property type="protein sequence ID" value="MDO6453481.1"/>
    <property type="molecule type" value="Genomic_DNA"/>
</dbReference>
<evidence type="ECO:0000256" key="2">
    <source>
        <dbReference type="ARBA" id="ARBA00023224"/>
    </source>
</evidence>
<comment type="subcellular location">
    <subcellularLocation>
        <location evidence="1">Membrane</location>
    </subcellularLocation>
</comment>
<dbReference type="Pfam" id="PF00672">
    <property type="entry name" value="HAMP"/>
    <property type="match status" value="1"/>
</dbReference>
<evidence type="ECO:0000256" key="3">
    <source>
        <dbReference type="ARBA" id="ARBA00029447"/>
    </source>
</evidence>
<dbReference type="GO" id="GO:0016020">
    <property type="term" value="C:membrane"/>
    <property type="evidence" value="ECO:0007669"/>
    <property type="project" value="UniProtKB-SubCell"/>
</dbReference>
<evidence type="ECO:0000259" key="6">
    <source>
        <dbReference type="PROSITE" id="PS50111"/>
    </source>
</evidence>
<proteinExistence type="inferred from homology"/>
<dbReference type="Gene3D" id="1.10.287.950">
    <property type="entry name" value="Methyl-accepting chemotaxis protein"/>
    <property type="match status" value="1"/>
</dbReference>
<dbReference type="PROSITE" id="PS50111">
    <property type="entry name" value="CHEMOTAXIS_TRANSDUC_2"/>
    <property type="match status" value="1"/>
</dbReference>
<sequence length="650" mass="71368">MIRLSNLPLAVKLSLVPGIILILVLIHSAFVTWTLQGINAKAQHFSTVIEPNARLSSALTTNVLTRANVIERYLKQPSDDLLMEYSEQSEQAKRLFADTSYDLLREHETIEMVSNKLDTLFLDTLVSNDTQLRQSLRTILEQTAPATLELSNNIRVTLDPSIDQVLIQWTIQVSNHLQAAIINLNAFVNSPSGTDFDAYKMELYGAQNAVMDLRERLRRTEQVGWIKAMDANLTTLAKSAAMIVSLVEQQERILNDQIAPLTEQAISAVSREQDHIWQDLGKASTQISESLTNEVITLLIFSAIIVLVAGVFTWIISRLITRPIQAIVETMEDIAQGGGDLTKRLHYSGTDELGRLSEAFNSFVEMIRNICTGINATTNNLSVSSTQLQTAAVQGEESLTRQQTEFEAVMGATEMLSDSFRAIAEQTSQLQNIANTIASEASEGQHLLHDNTDMLNRLAEQMKSSASTMGELTESSDKIAEVLQVINGIAEQTNLLALNAAIEAARAGDHGRGFAVVADEVRQLAMRTRDSTEEIKVIIGKLQNDAQKAASMMTQSNDMTQNSLGQIQQLGASVTNTNEQVKHATSLIGQVTHTTDEQATQASGIAKSMQTLEQLLSKSRQQVNTTSENSASINRLAGQLETNVSRFKTG</sequence>
<comment type="similarity">
    <text evidence="3">Belongs to the methyl-accepting chemotaxis (MCP) protein family.</text>
</comment>
<organism evidence="8 9">
    <name type="scientific">Neptunomonas phycophila</name>
    <dbReference type="NCBI Taxonomy" id="1572645"/>
    <lineage>
        <taxon>Bacteria</taxon>
        <taxon>Pseudomonadati</taxon>
        <taxon>Pseudomonadota</taxon>
        <taxon>Gammaproteobacteria</taxon>
        <taxon>Oceanospirillales</taxon>
        <taxon>Oceanospirillaceae</taxon>
        <taxon>Neptunomonas</taxon>
    </lineage>
</organism>
<dbReference type="SMART" id="SM00283">
    <property type="entry name" value="MA"/>
    <property type="match status" value="1"/>
</dbReference>